<keyword evidence="6" id="KW-0503">Monooxygenase</keyword>
<comment type="catalytic activity">
    <reaction evidence="5">
        <text>indole-3-pyruvate + NADPH + O2 + H(+) = (indol-3-yl)acetate + CO2 + NADP(+) + H2O</text>
        <dbReference type="Rhea" id="RHEA:34331"/>
        <dbReference type="ChEBI" id="CHEBI:15377"/>
        <dbReference type="ChEBI" id="CHEBI:15378"/>
        <dbReference type="ChEBI" id="CHEBI:15379"/>
        <dbReference type="ChEBI" id="CHEBI:16526"/>
        <dbReference type="ChEBI" id="CHEBI:17640"/>
        <dbReference type="ChEBI" id="CHEBI:30854"/>
        <dbReference type="ChEBI" id="CHEBI:57783"/>
        <dbReference type="ChEBI" id="CHEBI:58349"/>
        <dbReference type="EC" id="1.14.13.168"/>
    </reaction>
</comment>
<dbReference type="EMBL" id="CM035406">
    <property type="protein sequence ID" value="KAH7447667.1"/>
    <property type="molecule type" value="Genomic_DNA"/>
</dbReference>
<comment type="cofactor">
    <cofactor evidence="6">
        <name>FAD</name>
        <dbReference type="ChEBI" id="CHEBI:57692"/>
    </cofactor>
</comment>
<evidence type="ECO:0000256" key="1">
    <source>
        <dbReference type="ARBA" id="ARBA00009183"/>
    </source>
</evidence>
<dbReference type="InterPro" id="IPR036188">
    <property type="entry name" value="FAD/NAD-bd_sf"/>
</dbReference>
<evidence type="ECO:0000256" key="6">
    <source>
        <dbReference type="RuleBase" id="RU361177"/>
    </source>
</evidence>
<dbReference type="AlphaFoldDB" id="A0A8T2VGN0"/>
<dbReference type="OrthoDB" id="66881at2759"/>
<evidence type="ECO:0000313" key="7">
    <source>
        <dbReference type="EMBL" id="KAH7447667.1"/>
    </source>
</evidence>
<comment type="caution">
    <text evidence="7">The sequence shown here is derived from an EMBL/GenBank/DDBJ whole genome shotgun (WGS) entry which is preliminary data.</text>
</comment>
<dbReference type="EC" id="1.-.-.-" evidence="6"/>
<dbReference type="PANTHER" id="PTHR43539">
    <property type="entry name" value="FLAVIN-BINDING MONOOXYGENASE-LIKE PROTEIN (AFU_ORTHOLOGUE AFUA_4G09220)"/>
    <property type="match status" value="1"/>
</dbReference>
<comment type="similarity">
    <text evidence="1 6">Belongs to the FMO family.</text>
</comment>
<dbReference type="Gene3D" id="3.50.50.60">
    <property type="entry name" value="FAD/NAD(P)-binding domain"/>
    <property type="match status" value="1"/>
</dbReference>
<accession>A0A8T2VGN0</accession>
<dbReference type="InterPro" id="IPR050982">
    <property type="entry name" value="Auxin_biosynth/cation_transpt"/>
</dbReference>
<name>A0A8T2VGN0_CERRI</name>
<dbReference type="PANTHER" id="PTHR43539:SF9">
    <property type="entry name" value="INDOLE-3-PYRUVATE MONOOXYGENASE YUCCA11-RELATED"/>
    <property type="match status" value="1"/>
</dbReference>
<evidence type="ECO:0000256" key="3">
    <source>
        <dbReference type="ARBA" id="ARBA00022827"/>
    </source>
</evidence>
<dbReference type="GO" id="GO:0004499">
    <property type="term" value="F:N,N-dimethylaniline monooxygenase activity"/>
    <property type="evidence" value="ECO:0007669"/>
    <property type="project" value="InterPro"/>
</dbReference>
<organism evidence="7 8">
    <name type="scientific">Ceratopteris richardii</name>
    <name type="common">Triangle waterfern</name>
    <dbReference type="NCBI Taxonomy" id="49495"/>
    <lineage>
        <taxon>Eukaryota</taxon>
        <taxon>Viridiplantae</taxon>
        <taxon>Streptophyta</taxon>
        <taxon>Embryophyta</taxon>
        <taxon>Tracheophyta</taxon>
        <taxon>Polypodiopsida</taxon>
        <taxon>Polypodiidae</taxon>
        <taxon>Polypodiales</taxon>
        <taxon>Pteridineae</taxon>
        <taxon>Pteridaceae</taxon>
        <taxon>Parkerioideae</taxon>
        <taxon>Ceratopteris</taxon>
    </lineage>
</organism>
<dbReference type="PRINTS" id="PR00411">
    <property type="entry name" value="PNDRDTASEI"/>
</dbReference>
<dbReference type="GO" id="GO:0050661">
    <property type="term" value="F:NADP binding"/>
    <property type="evidence" value="ECO:0007669"/>
    <property type="project" value="InterPro"/>
</dbReference>
<dbReference type="InterPro" id="IPR020946">
    <property type="entry name" value="Flavin_mOase-like"/>
</dbReference>
<dbReference type="GO" id="GO:0103075">
    <property type="term" value="F:indole-3-pyruvate monooxygenase activity"/>
    <property type="evidence" value="ECO:0007669"/>
    <property type="project" value="UniProtKB-EC"/>
</dbReference>
<protein>
    <recommendedName>
        <fullName evidence="6">Flavin-containing monooxygenase</fullName>
        <ecNumber evidence="6">1.-.-.-</ecNumber>
    </recommendedName>
</protein>
<dbReference type="Pfam" id="PF00743">
    <property type="entry name" value="FMO-like"/>
    <property type="match status" value="1"/>
</dbReference>
<evidence type="ECO:0000256" key="2">
    <source>
        <dbReference type="ARBA" id="ARBA00022630"/>
    </source>
</evidence>
<sequence length="438" mass="48978">MLNRNRLNHCCDLIENIPSHRMVAHQLCSSSLATDDPAKVTIIGAGPSGLATAAWLKTYGIPYIILERADCIASLWKNGMYDRLRMHTGKHYCELPFKSMPDSYPTYLKRDQFVDYLEEYARNFQIEPYFNETVVQASYNHHAKSWEVHTRRSEPNANQRQFDRDNTIKQYFSKWLVVATGENAEAVIADLPGLENFEGIVLHSSQYKNALPFKGKKVLVVGAGNSGMEIALDLSSTESITTSLAVRGPLHVLPREMFGSSTFSLIMKLCKIFPVRFVDRVLVAYSQLKFGDTLLYGLRRPKIGPLELKNAMGKTPVLDVGTVSMIKNGCIEVKPGVDCVSSSTVRFVDNSSETYDALVLATGYRSNVPSWLHDEYGLFTEQGLCKSCKDAWKGRNGLYAVGLSGKGLSVAMEDARRIADHILHAYTELAPTRIDKFI</sequence>
<dbReference type="GO" id="GO:0050660">
    <property type="term" value="F:flavin adenine dinucleotide binding"/>
    <property type="evidence" value="ECO:0007669"/>
    <property type="project" value="InterPro"/>
</dbReference>
<dbReference type="SUPFAM" id="SSF51905">
    <property type="entry name" value="FAD/NAD(P)-binding domain"/>
    <property type="match status" value="3"/>
</dbReference>
<evidence type="ECO:0000256" key="4">
    <source>
        <dbReference type="ARBA" id="ARBA00023002"/>
    </source>
</evidence>
<proteinExistence type="inferred from homology"/>
<gene>
    <name evidence="7" type="ORF">KP509_01G116200</name>
</gene>
<dbReference type="PRINTS" id="PR00368">
    <property type="entry name" value="FADPNR"/>
</dbReference>
<keyword evidence="8" id="KW-1185">Reference proteome</keyword>
<dbReference type="OMA" id="CELILMP"/>
<evidence type="ECO:0000313" key="8">
    <source>
        <dbReference type="Proteomes" id="UP000825935"/>
    </source>
</evidence>
<reference evidence="7" key="1">
    <citation type="submission" date="2021-08" db="EMBL/GenBank/DDBJ databases">
        <title>WGS assembly of Ceratopteris richardii.</title>
        <authorList>
            <person name="Marchant D.B."/>
            <person name="Chen G."/>
            <person name="Jenkins J."/>
            <person name="Shu S."/>
            <person name="Leebens-Mack J."/>
            <person name="Grimwood J."/>
            <person name="Schmutz J."/>
            <person name="Soltis P."/>
            <person name="Soltis D."/>
            <person name="Chen Z.-H."/>
        </authorList>
    </citation>
    <scope>NUCLEOTIDE SEQUENCE</scope>
    <source>
        <strain evidence="7">Whitten #5841</strain>
        <tissue evidence="7">Leaf</tissue>
    </source>
</reference>
<keyword evidence="3 6" id="KW-0274">FAD</keyword>
<keyword evidence="2 6" id="KW-0285">Flavoprotein</keyword>
<keyword evidence="4 6" id="KW-0560">Oxidoreductase</keyword>
<evidence type="ECO:0000256" key="5">
    <source>
        <dbReference type="ARBA" id="ARBA00047707"/>
    </source>
</evidence>
<dbReference type="Proteomes" id="UP000825935">
    <property type="component" value="Chromosome 1"/>
</dbReference>